<evidence type="ECO:0000313" key="9">
    <source>
        <dbReference type="EMBL" id="KAB0353090.1"/>
    </source>
</evidence>
<feature type="region of interest" description="Disordered" evidence="7">
    <location>
        <begin position="1"/>
        <end position="25"/>
    </location>
</feature>
<dbReference type="InterPro" id="IPR012337">
    <property type="entry name" value="RNaseH-like_sf"/>
</dbReference>
<feature type="compositionally biased region" description="Polar residues" evidence="7">
    <location>
        <begin position="343"/>
        <end position="353"/>
    </location>
</feature>
<dbReference type="Proteomes" id="UP000326458">
    <property type="component" value="Unassembled WGS sequence"/>
</dbReference>
<name>A0A5N3VUT8_MUNMU</name>
<dbReference type="SUPFAM" id="SSF53098">
    <property type="entry name" value="Ribonuclease H-like"/>
    <property type="match status" value="1"/>
</dbReference>
<dbReference type="GO" id="GO:0004519">
    <property type="term" value="F:endonuclease activity"/>
    <property type="evidence" value="ECO:0007669"/>
    <property type="project" value="UniProtKB-KW"/>
</dbReference>
<dbReference type="AlphaFoldDB" id="A0A5N3VUT8"/>
<evidence type="ECO:0000259" key="8">
    <source>
        <dbReference type="PROSITE" id="PS50994"/>
    </source>
</evidence>
<dbReference type="InterPro" id="IPR040643">
    <property type="entry name" value="MLVIN_C"/>
</dbReference>
<dbReference type="Pfam" id="PF00665">
    <property type="entry name" value="rve"/>
    <property type="match status" value="1"/>
</dbReference>
<organism evidence="9 10">
    <name type="scientific">Muntiacus muntjak</name>
    <name type="common">Barking deer</name>
    <name type="synonym">Indian muntjac</name>
    <dbReference type="NCBI Taxonomy" id="9888"/>
    <lineage>
        <taxon>Eukaryota</taxon>
        <taxon>Metazoa</taxon>
        <taxon>Chordata</taxon>
        <taxon>Craniata</taxon>
        <taxon>Vertebrata</taxon>
        <taxon>Euteleostomi</taxon>
        <taxon>Mammalia</taxon>
        <taxon>Eutheria</taxon>
        <taxon>Laurasiatheria</taxon>
        <taxon>Artiodactyla</taxon>
        <taxon>Ruminantia</taxon>
        <taxon>Pecora</taxon>
        <taxon>Cervidae</taxon>
        <taxon>Muntiacinae</taxon>
        <taxon>Muntiacus</taxon>
    </lineage>
</organism>
<accession>A0A5N3VUT8</accession>
<dbReference type="GO" id="GO:0015074">
    <property type="term" value="P:DNA integration"/>
    <property type="evidence" value="ECO:0007669"/>
    <property type="project" value="InterPro"/>
</dbReference>
<protein>
    <recommendedName>
        <fullName evidence="8">Integrase catalytic domain-containing protein</fullName>
    </recommendedName>
</protein>
<reference evidence="9 10" key="1">
    <citation type="submission" date="2019-06" db="EMBL/GenBank/DDBJ databases">
        <title>Discovery of a novel chromosome fission-fusion reversal in muntjac.</title>
        <authorList>
            <person name="Mudd A.B."/>
            <person name="Bredeson J.V."/>
            <person name="Baum R."/>
            <person name="Hockemeyer D."/>
            <person name="Rokhsar D.S."/>
        </authorList>
    </citation>
    <scope>NUCLEOTIDE SEQUENCE [LARGE SCALE GENOMIC DNA]</scope>
    <source>
        <strain evidence="9">UTSW_UCB_Mm</strain>
        <tissue evidence="9">Fibroblast cell line</tissue>
    </source>
</reference>
<comment type="caution">
    <text evidence="9">The sequence shown here is derived from an EMBL/GenBank/DDBJ whole genome shotgun (WGS) entry which is preliminary data.</text>
</comment>
<keyword evidence="4" id="KW-0255">Endonuclease</keyword>
<keyword evidence="2" id="KW-0548">Nucleotidyltransferase</keyword>
<feature type="domain" description="Integrase catalytic" evidence="8">
    <location>
        <begin position="41"/>
        <end position="206"/>
    </location>
</feature>
<dbReference type="GO" id="GO:0016787">
    <property type="term" value="F:hydrolase activity"/>
    <property type="evidence" value="ECO:0007669"/>
    <property type="project" value="UniProtKB-KW"/>
</dbReference>
<keyword evidence="3" id="KW-0540">Nuclease</keyword>
<evidence type="ECO:0000256" key="3">
    <source>
        <dbReference type="ARBA" id="ARBA00022722"/>
    </source>
</evidence>
<dbReference type="PANTHER" id="PTHR41694:SF5">
    <property type="entry name" value="RIBONUCLEASE H"/>
    <property type="match status" value="1"/>
</dbReference>
<evidence type="ECO:0000256" key="4">
    <source>
        <dbReference type="ARBA" id="ARBA00022759"/>
    </source>
</evidence>
<evidence type="ECO:0000256" key="5">
    <source>
        <dbReference type="ARBA" id="ARBA00022801"/>
    </source>
</evidence>
<dbReference type="GO" id="GO:0003676">
    <property type="term" value="F:nucleic acid binding"/>
    <property type="evidence" value="ECO:0007669"/>
    <property type="project" value="InterPro"/>
</dbReference>
<keyword evidence="1" id="KW-0808">Transferase</keyword>
<dbReference type="InterPro" id="IPR001584">
    <property type="entry name" value="Integrase_cat-core"/>
</dbReference>
<dbReference type="Gene3D" id="2.30.30.850">
    <property type="match status" value="1"/>
</dbReference>
<keyword evidence="6" id="KW-0695">RNA-directed DNA polymerase</keyword>
<sequence>MRPPDEQPRTGKNPGKSPREHLTESQNCNACSQINAAPGCRPKPPGIQLKGTLHFEHVEVDFAEMKPYRHFHYLLVLVCTFSGWVEAFPTRTERASEVARSLLREINPRFGFPTSIGSDNGPPFISDLIQQVSKAMNVKWKLHTAYRPQSSGMVERTNRTLKETLSKWIIETDCSWVDLLPMALLKLGMTPRSHGYSPYEIVYGRPPPIIRQVTTDILQVGGDGISQQMEQLGKVINLVTKFVQERIPFPLGEQMHEFIPGDQVWVKDWKHDSLAPRWKGPYTVVLTTPTAVKVAGIAPWIHHTRAKKAYNIDPEDAEWTTQKDPTNPRGTKIILKRKKRTRSPTSPLQDGAG</sequence>
<dbReference type="EMBL" id="VCEA01000002">
    <property type="protein sequence ID" value="KAB0353090.1"/>
    <property type="molecule type" value="Genomic_DNA"/>
</dbReference>
<dbReference type="Pfam" id="PF18697">
    <property type="entry name" value="MLVIN_C"/>
    <property type="match status" value="1"/>
</dbReference>
<feature type="region of interest" description="Disordered" evidence="7">
    <location>
        <begin position="317"/>
        <end position="353"/>
    </location>
</feature>
<gene>
    <name evidence="9" type="ORF">FD754_017947</name>
</gene>
<dbReference type="InterPro" id="IPR036397">
    <property type="entry name" value="RNaseH_sf"/>
</dbReference>
<evidence type="ECO:0000313" key="10">
    <source>
        <dbReference type="Proteomes" id="UP000326458"/>
    </source>
</evidence>
<dbReference type="GO" id="GO:0003964">
    <property type="term" value="F:RNA-directed DNA polymerase activity"/>
    <property type="evidence" value="ECO:0007669"/>
    <property type="project" value="UniProtKB-KW"/>
</dbReference>
<keyword evidence="5" id="KW-0378">Hydrolase</keyword>
<dbReference type="PROSITE" id="PS50994">
    <property type="entry name" value="INTEGRASE"/>
    <property type="match status" value="1"/>
</dbReference>
<keyword evidence="10" id="KW-1185">Reference proteome</keyword>
<evidence type="ECO:0000256" key="6">
    <source>
        <dbReference type="ARBA" id="ARBA00022918"/>
    </source>
</evidence>
<evidence type="ECO:0000256" key="2">
    <source>
        <dbReference type="ARBA" id="ARBA00022695"/>
    </source>
</evidence>
<dbReference type="Gene3D" id="3.30.420.10">
    <property type="entry name" value="Ribonuclease H-like superfamily/Ribonuclease H"/>
    <property type="match status" value="1"/>
</dbReference>
<evidence type="ECO:0000256" key="7">
    <source>
        <dbReference type="SAM" id="MobiDB-lite"/>
    </source>
</evidence>
<evidence type="ECO:0000256" key="1">
    <source>
        <dbReference type="ARBA" id="ARBA00022679"/>
    </source>
</evidence>
<dbReference type="PANTHER" id="PTHR41694">
    <property type="entry name" value="ENDOGENOUS RETROVIRUS GROUP K MEMBER POL PROTEIN"/>
    <property type="match status" value="1"/>
</dbReference>
<proteinExistence type="predicted"/>